<dbReference type="OrthoDB" id="2564984at2759"/>
<keyword evidence="1" id="KW-0472">Membrane</keyword>
<dbReference type="HOGENOM" id="CLU_150172_0_0_1"/>
<keyword evidence="3" id="KW-1185">Reference proteome</keyword>
<dbReference type="STRING" id="743788.S8EIV8"/>
<keyword evidence="1" id="KW-0812">Transmembrane</keyword>
<protein>
    <submittedName>
        <fullName evidence="2">Uncharacterized protein</fullName>
    </submittedName>
</protein>
<reference evidence="2 3" key="1">
    <citation type="journal article" date="2012" name="Science">
        <title>The Paleozoic origin of enzymatic lignin decomposition reconstructed from 31 fungal genomes.</title>
        <authorList>
            <person name="Floudas D."/>
            <person name="Binder M."/>
            <person name="Riley R."/>
            <person name="Barry K."/>
            <person name="Blanchette R.A."/>
            <person name="Henrissat B."/>
            <person name="Martinez A.T."/>
            <person name="Otillar R."/>
            <person name="Spatafora J.W."/>
            <person name="Yadav J.S."/>
            <person name="Aerts A."/>
            <person name="Benoit I."/>
            <person name="Boyd A."/>
            <person name="Carlson A."/>
            <person name="Copeland A."/>
            <person name="Coutinho P.M."/>
            <person name="de Vries R.P."/>
            <person name="Ferreira P."/>
            <person name="Findley K."/>
            <person name="Foster B."/>
            <person name="Gaskell J."/>
            <person name="Glotzer D."/>
            <person name="Gorecki P."/>
            <person name="Heitman J."/>
            <person name="Hesse C."/>
            <person name="Hori C."/>
            <person name="Igarashi K."/>
            <person name="Jurgens J.A."/>
            <person name="Kallen N."/>
            <person name="Kersten P."/>
            <person name="Kohler A."/>
            <person name="Kuees U."/>
            <person name="Kumar T.K.A."/>
            <person name="Kuo A."/>
            <person name="LaButti K."/>
            <person name="Larrondo L.F."/>
            <person name="Lindquist E."/>
            <person name="Ling A."/>
            <person name="Lombard V."/>
            <person name="Lucas S."/>
            <person name="Lundell T."/>
            <person name="Martin R."/>
            <person name="McLaughlin D.J."/>
            <person name="Morgenstern I."/>
            <person name="Morin E."/>
            <person name="Murat C."/>
            <person name="Nagy L.G."/>
            <person name="Nolan M."/>
            <person name="Ohm R.A."/>
            <person name="Patyshakuliyeva A."/>
            <person name="Rokas A."/>
            <person name="Ruiz-Duenas F.J."/>
            <person name="Sabat G."/>
            <person name="Salamov A."/>
            <person name="Samejima M."/>
            <person name="Schmutz J."/>
            <person name="Slot J.C."/>
            <person name="St John F."/>
            <person name="Stenlid J."/>
            <person name="Sun H."/>
            <person name="Sun S."/>
            <person name="Syed K."/>
            <person name="Tsang A."/>
            <person name="Wiebenga A."/>
            <person name="Young D."/>
            <person name="Pisabarro A."/>
            <person name="Eastwood D.C."/>
            <person name="Martin F."/>
            <person name="Cullen D."/>
            <person name="Grigoriev I.V."/>
            <person name="Hibbett D.S."/>
        </authorList>
    </citation>
    <scope>NUCLEOTIDE SEQUENCE</scope>
    <source>
        <strain evidence="3">FP-58527</strain>
    </source>
</reference>
<gene>
    <name evidence="2" type="ORF">FOMPIDRAFT_1139162</name>
</gene>
<name>S8EIV8_FOMSC</name>
<feature type="transmembrane region" description="Helical" evidence="1">
    <location>
        <begin position="62"/>
        <end position="82"/>
    </location>
</feature>
<evidence type="ECO:0000313" key="2">
    <source>
        <dbReference type="EMBL" id="EPT05142.1"/>
    </source>
</evidence>
<dbReference type="InParanoid" id="S8EIV8"/>
<proteinExistence type="predicted"/>
<dbReference type="Proteomes" id="UP000015241">
    <property type="component" value="Unassembled WGS sequence"/>
</dbReference>
<dbReference type="Pfam" id="PF10164">
    <property type="entry name" value="BRI3"/>
    <property type="match status" value="1"/>
</dbReference>
<dbReference type="InterPro" id="IPR019317">
    <property type="entry name" value="BRI3"/>
</dbReference>
<keyword evidence="1" id="KW-1133">Transmembrane helix</keyword>
<sequence length="97" mass="10719">MDKDTASPPHYYSVGAPLRVEPPPTVVLVPQPTNVEAQIGYDYQLQLMAKCARGEHQVSRKYGVVGIIFGVALFPVGMLVMLCDRKKKCDRCGLIIE</sequence>
<dbReference type="EMBL" id="KE504124">
    <property type="protein sequence ID" value="EPT05142.1"/>
    <property type="molecule type" value="Genomic_DNA"/>
</dbReference>
<dbReference type="AlphaFoldDB" id="S8EIV8"/>
<evidence type="ECO:0000256" key="1">
    <source>
        <dbReference type="SAM" id="Phobius"/>
    </source>
</evidence>
<organism evidence="2 3">
    <name type="scientific">Fomitopsis schrenkii</name>
    <name type="common">Brown rot fungus</name>
    <dbReference type="NCBI Taxonomy" id="2126942"/>
    <lineage>
        <taxon>Eukaryota</taxon>
        <taxon>Fungi</taxon>
        <taxon>Dikarya</taxon>
        <taxon>Basidiomycota</taxon>
        <taxon>Agaricomycotina</taxon>
        <taxon>Agaricomycetes</taxon>
        <taxon>Polyporales</taxon>
        <taxon>Fomitopsis</taxon>
    </lineage>
</organism>
<dbReference type="eggNOG" id="ENOG502T0UK">
    <property type="taxonomic scope" value="Eukaryota"/>
</dbReference>
<accession>S8EIV8</accession>
<evidence type="ECO:0000313" key="3">
    <source>
        <dbReference type="Proteomes" id="UP000015241"/>
    </source>
</evidence>